<dbReference type="OrthoDB" id="9810708at2"/>
<dbReference type="CDD" id="cd00038">
    <property type="entry name" value="CAP_ED"/>
    <property type="match status" value="1"/>
</dbReference>
<organism evidence="7 9">
    <name type="scientific">Bacillus canaveralius</name>
    <dbReference type="NCBI Taxonomy" id="1403243"/>
    <lineage>
        <taxon>Bacteria</taxon>
        <taxon>Bacillati</taxon>
        <taxon>Bacillota</taxon>
        <taxon>Bacilli</taxon>
        <taxon>Bacillales</taxon>
        <taxon>Bacillaceae</taxon>
        <taxon>Bacillus</taxon>
    </lineage>
</organism>
<dbReference type="EMBL" id="PGVA01000033">
    <property type="protein sequence ID" value="PLR81596.1"/>
    <property type="molecule type" value="Genomic_DNA"/>
</dbReference>
<dbReference type="EMBL" id="PGVD01000070">
    <property type="protein sequence ID" value="PLR90863.1"/>
    <property type="molecule type" value="Genomic_DNA"/>
</dbReference>
<dbReference type="PROSITE" id="PS50042">
    <property type="entry name" value="CNMP_BINDING_3"/>
    <property type="match status" value="1"/>
</dbReference>
<gene>
    <name evidence="7" type="ORF">CU635_14705</name>
    <name evidence="8" type="ORF">CVD25_19900</name>
</gene>
<dbReference type="InterPro" id="IPR018490">
    <property type="entry name" value="cNMP-bd_dom_sf"/>
</dbReference>
<evidence type="ECO:0000259" key="5">
    <source>
        <dbReference type="PROSITE" id="PS50042"/>
    </source>
</evidence>
<dbReference type="SMART" id="SM00100">
    <property type="entry name" value="cNMP"/>
    <property type="match status" value="1"/>
</dbReference>
<dbReference type="AlphaFoldDB" id="A0A2N5GJW3"/>
<dbReference type="Proteomes" id="UP000234951">
    <property type="component" value="Unassembled WGS sequence"/>
</dbReference>
<dbReference type="SUPFAM" id="SSF51206">
    <property type="entry name" value="cAMP-binding domain-like"/>
    <property type="match status" value="1"/>
</dbReference>
<dbReference type="PANTHER" id="PTHR24567:SF74">
    <property type="entry name" value="HTH-TYPE TRANSCRIPTIONAL REGULATOR ARCR"/>
    <property type="match status" value="1"/>
</dbReference>
<dbReference type="Gene3D" id="1.10.10.10">
    <property type="entry name" value="Winged helix-like DNA-binding domain superfamily/Winged helix DNA-binding domain"/>
    <property type="match status" value="1"/>
</dbReference>
<feature type="domain" description="Cyclic nucleotide-binding" evidence="5">
    <location>
        <begin position="28"/>
        <end position="116"/>
    </location>
</feature>
<dbReference type="Gene3D" id="2.60.120.10">
    <property type="entry name" value="Jelly Rolls"/>
    <property type="match status" value="1"/>
</dbReference>
<evidence type="ECO:0000259" key="6">
    <source>
        <dbReference type="PROSITE" id="PS51063"/>
    </source>
</evidence>
<dbReference type="GO" id="GO:0003700">
    <property type="term" value="F:DNA-binding transcription factor activity"/>
    <property type="evidence" value="ECO:0007669"/>
    <property type="project" value="TreeGrafter"/>
</dbReference>
<dbReference type="SMART" id="SM00419">
    <property type="entry name" value="HTH_CRP"/>
    <property type="match status" value="1"/>
</dbReference>
<name>A0A2N5GJW3_9BACI</name>
<evidence type="ECO:0000313" key="9">
    <source>
        <dbReference type="Proteomes" id="UP000234951"/>
    </source>
</evidence>
<reference evidence="7 9" key="1">
    <citation type="submission" date="2017-11" db="EMBL/GenBank/DDBJ databases">
        <title>Comparitive Functional Genomics of Dry Heat Resistant strains isolated from the Viking Spacecraft.</title>
        <authorList>
            <person name="Seuylemezian A."/>
            <person name="Cooper K."/>
            <person name="Vaishampayan P."/>
        </authorList>
    </citation>
    <scope>NUCLEOTIDE SEQUENCE [LARGE SCALE GENOMIC DNA]</scope>
    <source>
        <strain evidence="7 9">M4.6</strain>
    </source>
</reference>
<evidence type="ECO:0000256" key="3">
    <source>
        <dbReference type="ARBA" id="ARBA00023159"/>
    </source>
</evidence>
<feature type="domain" description="HTH crp-type" evidence="6">
    <location>
        <begin position="164"/>
        <end position="237"/>
    </location>
</feature>
<dbReference type="PANTHER" id="PTHR24567">
    <property type="entry name" value="CRP FAMILY TRANSCRIPTIONAL REGULATORY PROTEIN"/>
    <property type="match status" value="1"/>
</dbReference>
<reference evidence="8 10" key="2">
    <citation type="submission" date="2017-12" db="EMBL/GenBank/DDBJ databases">
        <title>Comparative Functional Genomics of Dry Heat Resistant strains isolated from the Viking Spacecraft.</title>
        <authorList>
            <person name="Seuylemezian A."/>
            <person name="Cooper K."/>
            <person name="Vaishampayan P."/>
        </authorList>
    </citation>
    <scope>NUCLEOTIDE SEQUENCE [LARGE SCALE GENOMIC DNA]</scope>
    <source>
        <strain evidence="8 10">ATCC 29669</strain>
    </source>
</reference>
<dbReference type="InterPro" id="IPR036390">
    <property type="entry name" value="WH_DNA-bd_sf"/>
</dbReference>
<dbReference type="InterPro" id="IPR036388">
    <property type="entry name" value="WH-like_DNA-bd_sf"/>
</dbReference>
<dbReference type="InterPro" id="IPR050397">
    <property type="entry name" value="Env_Response_Regulators"/>
</dbReference>
<protein>
    <submittedName>
        <fullName evidence="7">Crp/Fnr family transcriptional regulator</fullName>
    </submittedName>
</protein>
<dbReference type="InterPro" id="IPR014710">
    <property type="entry name" value="RmlC-like_jellyroll"/>
</dbReference>
<dbReference type="Pfam" id="PF13545">
    <property type="entry name" value="HTH_Crp_2"/>
    <property type="match status" value="1"/>
</dbReference>
<evidence type="ECO:0000256" key="2">
    <source>
        <dbReference type="ARBA" id="ARBA00023125"/>
    </source>
</evidence>
<dbReference type="SUPFAM" id="SSF46785">
    <property type="entry name" value="Winged helix' DNA-binding domain"/>
    <property type="match status" value="1"/>
</dbReference>
<accession>A0A2N5GJW3</accession>
<dbReference type="GO" id="GO:0003677">
    <property type="term" value="F:DNA binding"/>
    <property type="evidence" value="ECO:0007669"/>
    <property type="project" value="UniProtKB-KW"/>
</dbReference>
<keyword evidence="3" id="KW-0010">Activator</keyword>
<dbReference type="PROSITE" id="PS51063">
    <property type="entry name" value="HTH_CRP_2"/>
    <property type="match status" value="1"/>
</dbReference>
<proteinExistence type="predicted"/>
<dbReference type="GO" id="GO:0005829">
    <property type="term" value="C:cytosol"/>
    <property type="evidence" value="ECO:0007669"/>
    <property type="project" value="TreeGrafter"/>
</dbReference>
<dbReference type="Proteomes" id="UP000235114">
    <property type="component" value="Unassembled WGS sequence"/>
</dbReference>
<evidence type="ECO:0000256" key="1">
    <source>
        <dbReference type="ARBA" id="ARBA00023015"/>
    </source>
</evidence>
<sequence>MTNYKERIQSSHAVRPTDIEDFLRKIEVFKNFPRQSIQVIDKQIIKKSYKKGEQIISEYDEAQGVFFVHSGIVKLTKQDEEGNEIIVCMKKKGDIFAEACLFNQAGSHYPATAKMVKDGEISFLNTVDLEYELMLSPELSIEIIRYMSAELREMISIMRDLALLDVYTKTLKTLERLAAKFGATRCNRMHIELPITVQEFASLVGTSRESVSRVFSKLRKDGIIDVRSKEIVIIDWCRFCSLFHSRL</sequence>
<keyword evidence="4" id="KW-0804">Transcription</keyword>
<evidence type="ECO:0000313" key="7">
    <source>
        <dbReference type="EMBL" id="PLR81596.1"/>
    </source>
</evidence>
<keyword evidence="10" id="KW-1185">Reference proteome</keyword>
<dbReference type="PRINTS" id="PR00034">
    <property type="entry name" value="HTHCRP"/>
</dbReference>
<dbReference type="Pfam" id="PF00027">
    <property type="entry name" value="cNMP_binding"/>
    <property type="match status" value="1"/>
</dbReference>
<evidence type="ECO:0000313" key="10">
    <source>
        <dbReference type="Proteomes" id="UP000235114"/>
    </source>
</evidence>
<evidence type="ECO:0000256" key="4">
    <source>
        <dbReference type="ARBA" id="ARBA00023163"/>
    </source>
</evidence>
<dbReference type="RefSeq" id="WP_101578133.1">
    <property type="nucleotide sequence ID" value="NZ_PGVA01000033.1"/>
</dbReference>
<dbReference type="InterPro" id="IPR000595">
    <property type="entry name" value="cNMP-bd_dom"/>
</dbReference>
<comment type="caution">
    <text evidence="7">The sequence shown here is derived from an EMBL/GenBank/DDBJ whole genome shotgun (WGS) entry which is preliminary data.</text>
</comment>
<keyword evidence="2" id="KW-0238">DNA-binding</keyword>
<keyword evidence="1" id="KW-0805">Transcription regulation</keyword>
<dbReference type="InterPro" id="IPR012318">
    <property type="entry name" value="HTH_CRP"/>
</dbReference>
<evidence type="ECO:0000313" key="8">
    <source>
        <dbReference type="EMBL" id="PLR90863.1"/>
    </source>
</evidence>